<protein>
    <submittedName>
        <fullName evidence="1">Leucine-rich repeat domain-containing protein</fullName>
    </submittedName>
</protein>
<dbReference type="Gene3D" id="3.80.10.10">
    <property type="entry name" value="Ribonuclease Inhibitor"/>
    <property type="match status" value="1"/>
</dbReference>
<accession>A0A5M5AG76</accession>
<dbReference type="Proteomes" id="UP000460135">
    <property type="component" value="Unassembled WGS sequence"/>
</dbReference>
<dbReference type="InterPro" id="IPR032675">
    <property type="entry name" value="LRR_dom_sf"/>
</dbReference>
<dbReference type="InterPro" id="IPR053139">
    <property type="entry name" value="Surface_bspA-like"/>
</dbReference>
<name>A0A5M5AG76_BACOV</name>
<dbReference type="RefSeq" id="WP_004297194.1">
    <property type="nucleotide sequence ID" value="NZ_CAKJZA010000004.1"/>
</dbReference>
<evidence type="ECO:0000313" key="1">
    <source>
        <dbReference type="EMBL" id="KAA3797609.1"/>
    </source>
</evidence>
<sequence>MVAVYNKKNKSNYLQQTNYKHMKNRLLHLLGKVLLLSLLTTACHKETAQPDPAPDKLNYELYENVCTDLSTYVKTYEEKEYDALIRYAEAIPGVDSTQVIDSILYVYTQGGYEWFYDMYGLSVAAPADYSIDPAQLQAELDSLRIAWGDSIVTEENSSAPVSPDKASDNLSRSITSNSVGSSDVILKRKNILYWDPWPDYDGKKIHLFSELLHSCEKKFGITCTIKTEATPEVIRSFGNYDLVLIRTHGTKATNGPNGLSAENGLLSVPISSNAFQDFLSKRQASFGVIQYTYDGEYIGAKKEGIGLSKAVFDNLLPDLGNTIIWTCMCHSTHSGFFEATMDKNVPVFFGANQLCDITGPYECLKRFLPKFYLGASARDAFNGEADYRASRYKSYVYDYPKGSLLGYSFSGYGTRNDRIYCWGVKPKSWSDHLNDFIDCVKAYFRAPVEKITNKDYETGIYLMNTETNEADYIAFTENNTTISDYKEYDKMVASGTLNIAVPTLKPKSSYKYWTYLKDDDGITLSDNFCTFTTPSNNFIQMQYQVVAKELTRICTSADAFLGDSKFKIIGVDYGEGTGLEKFEISHWFKTSGLHTVRIYYDGQMTGFRDFGSDDYPLSPFYECSALASITIPKGVTTIGEGAFYYCHNLNSITIPNSVTRIGKRAFQKCHALSSITIPENVTKIEGQTFENCTALISITIPRNVTEIGGFAFYSCKALTSVTIQEGVTRIGAMAFGDCRALTSVTIPQSVMEIGQWAFSNDQLTVKCLPTSPPSPSSPAPFTLKKLYVPASSVDSYKKAWEGAYKDIIFPL</sequence>
<gene>
    <name evidence="1" type="ORF">F3F51_27680</name>
</gene>
<dbReference type="SUPFAM" id="SSF52058">
    <property type="entry name" value="L domain-like"/>
    <property type="match status" value="1"/>
</dbReference>
<comment type="caution">
    <text evidence="1">The sequence shown here is derived from an EMBL/GenBank/DDBJ whole genome shotgun (WGS) entry which is preliminary data.</text>
</comment>
<reference evidence="1 2" key="1">
    <citation type="journal article" date="2019" name="Nat. Med.">
        <title>A library of human gut bacterial isolates paired with longitudinal multiomics data enables mechanistic microbiome research.</title>
        <authorList>
            <person name="Poyet M."/>
            <person name="Groussin M."/>
            <person name="Gibbons S.M."/>
            <person name="Avila-Pacheco J."/>
            <person name="Jiang X."/>
            <person name="Kearney S.M."/>
            <person name="Perrotta A.R."/>
            <person name="Berdy B."/>
            <person name="Zhao S."/>
            <person name="Lieberman T.D."/>
            <person name="Swanson P.K."/>
            <person name="Smith M."/>
            <person name="Roesemann S."/>
            <person name="Alexander J.E."/>
            <person name="Rich S.A."/>
            <person name="Livny J."/>
            <person name="Vlamakis H."/>
            <person name="Clish C."/>
            <person name="Bullock K."/>
            <person name="Deik A."/>
            <person name="Scott J."/>
            <person name="Pierce K.A."/>
            <person name="Xavier R.J."/>
            <person name="Alm E.J."/>
        </authorList>
    </citation>
    <scope>NUCLEOTIDE SEQUENCE [LARGE SCALE GENOMIC DNA]</scope>
    <source>
        <strain evidence="1 2">BIOML-A183</strain>
    </source>
</reference>
<proteinExistence type="predicted"/>
<dbReference type="Pfam" id="PF13306">
    <property type="entry name" value="LRR_5"/>
    <property type="match status" value="1"/>
</dbReference>
<evidence type="ECO:0000313" key="2">
    <source>
        <dbReference type="Proteomes" id="UP000460135"/>
    </source>
</evidence>
<dbReference type="GeneID" id="29452861"/>
<dbReference type="EMBL" id="VWLX01000034">
    <property type="protein sequence ID" value="KAA3797609.1"/>
    <property type="molecule type" value="Genomic_DNA"/>
</dbReference>
<dbReference type="InterPro" id="IPR026906">
    <property type="entry name" value="LRR_5"/>
</dbReference>
<dbReference type="PANTHER" id="PTHR45661:SF3">
    <property type="entry name" value="IG-LIKE DOMAIN-CONTAINING PROTEIN"/>
    <property type="match status" value="1"/>
</dbReference>
<dbReference type="PANTHER" id="PTHR45661">
    <property type="entry name" value="SURFACE ANTIGEN"/>
    <property type="match status" value="1"/>
</dbReference>
<dbReference type="AlphaFoldDB" id="A0A5M5AG76"/>
<dbReference type="KEGG" id="boa:Bovatus_03990"/>
<organism evidence="1 2">
    <name type="scientific">Bacteroides ovatus</name>
    <dbReference type="NCBI Taxonomy" id="28116"/>
    <lineage>
        <taxon>Bacteria</taxon>
        <taxon>Pseudomonadati</taxon>
        <taxon>Bacteroidota</taxon>
        <taxon>Bacteroidia</taxon>
        <taxon>Bacteroidales</taxon>
        <taxon>Bacteroidaceae</taxon>
        <taxon>Bacteroides</taxon>
    </lineage>
</organism>